<evidence type="ECO:0000313" key="11">
    <source>
        <dbReference type="EMBL" id="PKU79955.1"/>
    </source>
</evidence>
<keyword evidence="6" id="KW-0694">RNA-binding</keyword>
<dbReference type="Pfam" id="PF12719">
    <property type="entry name" value="Cnd3"/>
    <property type="match status" value="1"/>
</dbReference>
<dbReference type="InterPro" id="IPR011989">
    <property type="entry name" value="ARM-like"/>
</dbReference>
<feature type="region of interest" description="Disordered" evidence="9">
    <location>
        <begin position="1146"/>
        <end position="1205"/>
    </location>
</feature>
<dbReference type="InterPro" id="IPR025715">
    <property type="entry name" value="FoP_C"/>
</dbReference>
<keyword evidence="5" id="KW-0498">Mitosis</keyword>
<dbReference type="InterPro" id="IPR016024">
    <property type="entry name" value="ARM-type_fold"/>
</dbReference>
<dbReference type="PANTHER" id="PTHR14418:SF5">
    <property type="entry name" value="CONDENSIN COMPLEX SUBUNIT 3"/>
    <property type="match status" value="1"/>
</dbReference>
<proteinExistence type="inferred from homology"/>
<dbReference type="Proteomes" id="UP000233837">
    <property type="component" value="Unassembled WGS sequence"/>
</dbReference>
<dbReference type="GO" id="GO:0003723">
    <property type="term" value="F:RNA binding"/>
    <property type="evidence" value="ECO:0007669"/>
    <property type="project" value="UniProtKB-KW"/>
</dbReference>
<dbReference type="InterPro" id="IPR025977">
    <property type="entry name" value="Cnd3_C"/>
</dbReference>
<accession>A0A2I0WWC2</accession>
<keyword evidence="3" id="KW-0158">Chromosome</keyword>
<dbReference type="GO" id="GO:0000796">
    <property type="term" value="C:condensin complex"/>
    <property type="evidence" value="ECO:0007669"/>
    <property type="project" value="InterPro"/>
</dbReference>
<feature type="region of interest" description="Disordered" evidence="9">
    <location>
        <begin position="1"/>
        <end position="84"/>
    </location>
</feature>
<reference evidence="11 12" key="1">
    <citation type="journal article" date="2016" name="Sci. Rep.">
        <title>The Dendrobium catenatum Lindl. genome sequence provides insights into polysaccharide synthase, floral development and adaptive evolution.</title>
        <authorList>
            <person name="Zhang G.Q."/>
            <person name="Xu Q."/>
            <person name="Bian C."/>
            <person name="Tsai W.C."/>
            <person name="Yeh C.M."/>
            <person name="Liu K.W."/>
            <person name="Yoshida K."/>
            <person name="Zhang L.S."/>
            <person name="Chang S.B."/>
            <person name="Chen F."/>
            <person name="Shi Y."/>
            <person name="Su Y.Y."/>
            <person name="Zhang Y.Q."/>
            <person name="Chen L.J."/>
            <person name="Yin Y."/>
            <person name="Lin M."/>
            <person name="Huang H."/>
            <person name="Deng H."/>
            <person name="Wang Z.W."/>
            <person name="Zhu S.L."/>
            <person name="Zhao X."/>
            <person name="Deng C."/>
            <person name="Niu S.C."/>
            <person name="Huang J."/>
            <person name="Wang M."/>
            <person name="Liu G.H."/>
            <person name="Yang H.J."/>
            <person name="Xiao X.J."/>
            <person name="Hsiao Y.Y."/>
            <person name="Wu W.L."/>
            <person name="Chen Y.Y."/>
            <person name="Mitsuda N."/>
            <person name="Ohme-Takagi M."/>
            <person name="Luo Y.B."/>
            <person name="Van de Peer Y."/>
            <person name="Liu Z.J."/>
        </authorList>
    </citation>
    <scope>NUCLEOTIDE SEQUENCE [LARGE SCALE GENOMIC DNA]</scope>
    <source>
        <tissue evidence="11">The whole plant</tissue>
    </source>
</reference>
<reference evidence="11 12" key="2">
    <citation type="journal article" date="2017" name="Nature">
        <title>The Apostasia genome and the evolution of orchids.</title>
        <authorList>
            <person name="Zhang G.Q."/>
            <person name="Liu K.W."/>
            <person name="Li Z."/>
            <person name="Lohaus R."/>
            <person name="Hsiao Y.Y."/>
            <person name="Niu S.C."/>
            <person name="Wang J.Y."/>
            <person name="Lin Y.C."/>
            <person name="Xu Q."/>
            <person name="Chen L.J."/>
            <person name="Yoshida K."/>
            <person name="Fujiwara S."/>
            <person name="Wang Z.W."/>
            <person name="Zhang Y.Q."/>
            <person name="Mitsuda N."/>
            <person name="Wang M."/>
            <person name="Liu G.H."/>
            <person name="Pecoraro L."/>
            <person name="Huang H.X."/>
            <person name="Xiao X.J."/>
            <person name="Lin M."/>
            <person name="Wu X.Y."/>
            <person name="Wu W.L."/>
            <person name="Chen Y.Y."/>
            <person name="Chang S.B."/>
            <person name="Sakamoto S."/>
            <person name="Ohme-Takagi M."/>
            <person name="Yagi M."/>
            <person name="Zeng S.J."/>
            <person name="Shen C.Y."/>
            <person name="Yeh C.M."/>
            <person name="Luo Y.B."/>
            <person name="Tsai W.C."/>
            <person name="Van de Peer Y."/>
            <person name="Liu Z.J."/>
        </authorList>
    </citation>
    <scope>NUCLEOTIDE SEQUENCE [LARGE SCALE GENOMIC DNA]</scope>
    <source>
        <tissue evidence="11">The whole plant</tissue>
    </source>
</reference>
<dbReference type="GO" id="GO:0000793">
    <property type="term" value="C:condensed chromosome"/>
    <property type="evidence" value="ECO:0007669"/>
    <property type="project" value="TreeGrafter"/>
</dbReference>
<evidence type="ECO:0000256" key="6">
    <source>
        <dbReference type="ARBA" id="ARBA00022884"/>
    </source>
</evidence>
<sequence>MSALGPNGADKSQGQKSIHVAVSFETLSRPDPSGQMSAQEQNGTPGLSVECTMKPPRSEIRRESNCDAHEELSGTTEKQEKMAEDHRLARQIAEILDECRLSHAVHTRKLKELTAIRSTVPSDRFFPSFARAIRPLFDLSRRTPSSERAIIMRLPDDAEVSDEVWDEVIESMKHRLDDKVSTIRGFAVCALSRFASDTENSNIVELFLRNLSQEQNADVRKMIVLSLPPCNTTSSSVVESTLDVSESVRKAAYFVLGSKFPLQSLSIKLRTAVLQRGLSDRSPLVMKECFKMLKEEWLTKCCNQDPLVLLRYLDVETYESVGEAVMDALLKDGMVHLKEGQSIRQYLCKSEGSEGNCTSGIQLTEAEASLYWRTLCRHLQNEAQVKGSDAANTTGTEAVVYASEASEKNDLLETVLPEIVSDYVDLVRAHLLAGSTYRFVSRQLLLLGAMLDFSDSTNRKVASSFVQELLLRPLECDVDDDGNKIVMGDGVSLGGDRHWSSAVAELARKVYAAAGEFEASVSSVLKELIQPCRERTADFMQWMHCLAVAALLLENIESLRSLQGKTIEPSELLHSLLLPGAKQAHLDVQRASTRCLCLFGLLERRPSGEIVKQLRLLLIDGPPPVSVMACMALVDLITWHGPAELDRAIYLDPEHSMSDTTTHSTVDSFNMENSGSTGVINLLHAAMEKDISCETNQSDYEENLHSILGEGFAKFLLWSAKYPSIPICSHHLFLRRLIILYFSDETKEMQRFNFHSLHFFPFFTFLEFNFDSLYTQGCVSKVFIPVMRSMWPGVYGNPGGSSTMVFKKRKLAVQASRFMLQMMQMPLFSKELEDEHSFHSAEPKLGIDCREGGLGIRIAAEVVNYSEKKTSAAKSYLSALCRIVVLIQFRSEEQEAIKCMRGLMHVMISAISYDKDLVKELNLMAARLRSLDLQPDQELPQDHAAAISEKLGLDGNLKFDSSVMPPVTPAPVSARTAPRASKTLAMSRMTAKANIHFSDDEYDDRDRSVLTSEDESDEGTEVYETLWILLSELFVKIIVSIVMVMGSAEVIYVRRSDAIAAVKRYNNVQLDGKPMKIEIIGDNLGLRVAPRVNVVGGANGRGKRTVVMTEGQQLLCIRILVDIDHLFQSQGFVELPVRPEFGQAAAGSFNRGSGRNHGRTLGRGGLRGQGMSTVRGRNLRGRGRRNDRGRGRNQPSKKMTEDLDRDLETYHAEAMNTS</sequence>
<evidence type="ECO:0000256" key="4">
    <source>
        <dbReference type="ARBA" id="ARBA00022618"/>
    </source>
</evidence>
<evidence type="ECO:0000256" key="5">
    <source>
        <dbReference type="ARBA" id="ARBA00022776"/>
    </source>
</evidence>
<feature type="domain" description="Chromatin target of PRMT1 protein C-terminal" evidence="10">
    <location>
        <begin position="1145"/>
        <end position="1218"/>
    </location>
</feature>
<evidence type="ECO:0000256" key="1">
    <source>
        <dbReference type="ARBA" id="ARBA00004286"/>
    </source>
</evidence>
<dbReference type="SMART" id="SM01218">
    <property type="entry name" value="FoP_duplication"/>
    <property type="match status" value="1"/>
</dbReference>
<keyword evidence="4" id="KW-0132">Cell division</keyword>
<dbReference type="InterPro" id="IPR035979">
    <property type="entry name" value="RBD_domain_sf"/>
</dbReference>
<evidence type="ECO:0000256" key="9">
    <source>
        <dbReference type="SAM" id="MobiDB-lite"/>
    </source>
</evidence>
<comment type="similarity">
    <text evidence="2">Belongs to the CND3 (condensin subunit 3) family.</text>
</comment>
<dbReference type="SUPFAM" id="SSF54928">
    <property type="entry name" value="RNA-binding domain, RBD"/>
    <property type="match status" value="1"/>
</dbReference>
<dbReference type="GO" id="GO:0051301">
    <property type="term" value="P:cell division"/>
    <property type="evidence" value="ECO:0007669"/>
    <property type="project" value="UniProtKB-KW"/>
</dbReference>
<dbReference type="Gene3D" id="1.25.10.10">
    <property type="entry name" value="Leucine-rich Repeat Variant"/>
    <property type="match status" value="1"/>
</dbReference>
<dbReference type="InterPro" id="IPR027165">
    <property type="entry name" value="CND3"/>
</dbReference>
<gene>
    <name evidence="11" type="ORF">MA16_Dca025870</name>
</gene>
<dbReference type="SUPFAM" id="SSF48371">
    <property type="entry name" value="ARM repeat"/>
    <property type="match status" value="1"/>
</dbReference>
<evidence type="ECO:0000259" key="10">
    <source>
        <dbReference type="SMART" id="SM01218"/>
    </source>
</evidence>
<evidence type="ECO:0000313" key="12">
    <source>
        <dbReference type="Proteomes" id="UP000233837"/>
    </source>
</evidence>
<evidence type="ECO:0000256" key="7">
    <source>
        <dbReference type="ARBA" id="ARBA00023067"/>
    </source>
</evidence>
<comment type="subcellular location">
    <subcellularLocation>
        <location evidence="1">Chromosome</location>
    </subcellularLocation>
</comment>
<evidence type="ECO:0000256" key="2">
    <source>
        <dbReference type="ARBA" id="ARBA00006533"/>
    </source>
</evidence>
<keyword evidence="12" id="KW-1185">Reference proteome</keyword>
<evidence type="ECO:0000256" key="8">
    <source>
        <dbReference type="ARBA" id="ARBA00023306"/>
    </source>
</evidence>
<dbReference type="GO" id="GO:0007076">
    <property type="term" value="P:mitotic chromosome condensation"/>
    <property type="evidence" value="ECO:0007669"/>
    <property type="project" value="InterPro"/>
</dbReference>
<keyword evidence="7" id="KW-0226">DNA condensation</keyword>
<evidence type="ECO:0000256" key="3">
    <source>
        <dbReference type="ARBA" id="ARBA00022454"/>
    </source>
</evidence>
<feature type="compositionally biased region" description="Polar residues" evidence="9">
    <location>
        <begin position="34"/>
        <end position="45"/>
    </location>
</feature>
<dbReference type="EMBL" id="KZ502397">
    <property type="protein sequence ID" value="PKU79955.1"/>
    <property type="molecule type" value="Genomic_DNA"/>
</dbReference>
<organism evidence="11 12">
    <name type="scientific">Dendrobium catenatum</name>
    <dbReference type="NCBI Taxonomy" id="906689"/>
    <lineage>
        <taxon>Eukaryota</taxon>
        <taxon>Viridiplantae</taxon>
        <taxon>Streptophyta</taxon>
        <taxon>Embryophyta</taxon>
        <taxon>Tracheophyta</taxon>
        <taxon>Spermatophyta</taxon>
        <taxon>Magnoliopsida</taxon>
        <taxon>Liliopsida</taxon>
        <taxon>Asparagales</taxon>
        <taxon>Orchidaceae</taxon>
        <taxon>Epidendroideae</taxon>
        <taxon>Malaxideae</taxon>
        <taxon>Dendrobiinae</taxon>
        <taxon>Dendrobium</taxon>
    </lineage>
</organism>
<name>A0A2I0WWC2_9ASPA</name>
<feature type="compositionally biased region" description="Basic and acidic residues" evidence="9">
    <location>
        <begin position="56"/>
        <end position="84"/>
    </location>
</feature>
<dbReference type="STRING" id="906689.A0A2I0WWC2"/>
<keyword evidence="8" id="KW-0131">Cell cycle</keyword>
<dbReference type="PANTHER" id="PTHR14418">
    <property type="entry name" value="CONDENSIN COMPLEX SUBUNIT 3-RELATED"/>
    <property type="match status" value="1"/>
</dbReference>
<dbReference type="AlphaFoldDB" id="A0A2I0WWC2"/>
<protein>
    <recommendedName>
        <fullName evidence="10">Chromatin target of PRMT1 protein C-terminal domain-containing protein</fullName>
    </recommendedName>
</protein>